<proteinExistence type="predicted"/>
<dbReference type="Proteomes" id="UP000026998">
    <property type="component" value="Segment"/>
</dbReference>
<reference evidence="1 2" key="1">
    <citation type="journal article" date="2014" name="Appl. Environ. Microbiol.">
        <title>Comparative genomic and morphological analysis of Listeria phages isolated from farm environments.</title>
        <authorList>
            <person name="Denes T."/>
            <person name="Vongkamjan K."/>
            <person name="Ackermann H.W."/>
            <person name="Moreno Switt A.I."/>
            <person name="Wiedmann M."/>
            <person name="den Bakker H.C."/>
        </authorList>
    </citation>
    <scope>NUCLEOTIDE SEQUENCE [LARGE SCALE GENOMIC DNA]</scope>
</reference>
<evidence type="ECO:0000313" key="1">
    <source>
        <dbReference type="EMBL" id="AHL19463.1"/>
    </source>
</evidence>
<organism evidence="1 2">
    <name type="scientific">Listeria phage LP-124</name>
    <dbReference type="NCBI Taxonomy" id="1173765"/>
    <lineage>
        <taxon>Viruses</taxon>
        <taxon>Duplodnaviria</taxon>
        <taxon>Heunggongvirae</taxon>
        <taxon>Uroviricota</taxon>
        <taxon>Caudoviricetes</taxon>
        <taxon>Herelleviridae</taxon>
        <taxon>Jasinskavirinae</taxon>
        <taxon>Pecentumvirus</taxon>
        <taxon>Pecentumvirus LP064</taxon>
    </lineage>
</organism>
<protein>
    <submittedName>
        <fullName evidence="1">Uncharacterized protein</fullName>
    </submittedName>
</protein>
<evidence type="ECO:0000313" key="2">
    <source>
        <dbReference type="Proteomes" id="UP000026998"/>
    </source>
</evidence>
<name>A0A059T5T8_9CAUD</name>
<gene>
    <name evidence="1" type="ORF">LP124_066</name>
</gene>
<accession>A0A059T5T8</accession>
<dbReference type="EMBL" id="KJ094031">
    <property type="protein sequence ID" value="AHL19463.1"/>
    <property type="molecule type" value="Genomic_DNA"/>
</dbReference>
<sequence length="395" mass="44356">MVHLIEKLRLYKKPEEVVRGTSVKAQHIYVANDEAKSFSGAEKWAGTSAYTLTSKNEFTNVTIHSLDIRGEGGRAYQVTLNHDNNTYLCDLRETQLMETIRNVGIEAGGKLIGTYSFIADGSQKVLVRIGSDAYAKASEQAETKNKAKRIPKKELEVGGVYAPKATYLGTNDSLDLYIGDLYRNEIVDDNPWYRGYYERRIELGKRKKFSVSLNVALHEGQVCVPTYREAEIIPVFLTDDGVTSLNISNQLGRLSPRMDLKSSPNFFGKVGEAPEIKTTAEFLECLRRGLEARIEALPSKIEGNILKGNLRLQNVIPEMETILKLIGLNTTIEKPKYSASFVNKIKNIKYIVIAERNQKGTLTASESTDFHQFSRAFDDLMSNILEVIIVEEENN</sequence>